<dbReference type="AlphaFoldDB" id="A0A4Z1KXZ3"/>
<name>A0A4Z1KXZ3_9HELO</name>
<sequence length="365" mass="42620">MGERTVNEIFESYRDAVEKINTIKLALLRGRPLNEPRPQLIADPLNDVDILEVIEPSDEPRPQLITYLPNDVNRLWEMIDNIEEHLGRHKFNNTCKPRDFVKAMRWYYEGGKETFELKEKDIHNDIAIYVPGTIVEISRIKNDSRMTFVVLTKRKRMIEGIDLWCESNNQRQQLNPNPQEGSKSQLELYEERMRARDAKDLDTLYLTLVYGLKALIHSIISVKDPDKSAWNLKALNIRGQLEDLHIILSEKLTDSLKICERCGIEEEGSEESKYFKQMISRTFIKVLIHMEISDPSMYKDTITNHIRERKSLNYVSEMKDLYAEESKSYYTVWEPQFSRRMDAITNGIRVVTAVLNNGKSLFGIS</sequence>
<reference evidence="1 2" key="1">
    <citation type="submission" date="2017-12" db="EMBL/GenBank/DDBJ databases">
        <title>Comparative genomics of Botrytis spp.</title>
        <authorList>
            <person name="Valero-Jimenez C.A."/>
            <person name="Tapia P."/>
            <person name="Veloso J."/>
            <person name="Silva-Moreno E."/>
            <person name="Staats M."/>
            <person name="Valdes J.H."/>
            <person name="Van Kan J.A.L."/>
        </authorList>
    </citation>
    <scope>NUCLEOTIDE SEQUENCE [LARGE SCALE GENOMIC DNA]</scope>
    <source>
        <strain evidence="1 2">MUCL3349</strain>
    </source>
</reference>
<accession>A0A4Z1KXZ3</accession>
<dbReference type="Proteomes" id="UP000297280">
    <property type="component" value="Unassembled WGS sequence"/>
</dbReference>
<evidence type="ECO:0000313" key="1">
    <source>
        <dbReference type="EMBL" id="TGO89270.1"/>
    </source>
</evidence>
<organism evidence="1 2">
    <name type="scientific">Botrytis porri</name>
    <dbReference type="NCBI Taxonomy" id="87229"/>
    <lineage>
        <taxon>Eukaryota</taxon>
        <taxon>Fungi</taxon>
        <taxon>Dikarya</taxon>
        <taxon>Ascomycota</taxon>
        <taxon>Pezizomycotina</taxon>
        <taxon>Leotiomycetes</taxon>
        <taxon>Helotiales</taxon>
        <taxon>Sclerotiniaceae</taxon>
        <taxon>Botrytis</taxon>
    </lineage>
</organism>
<proteinExistence type="predicted"/>
<comment type="caution">
    <text evidence="1">The sequence shown here is derived from an EMBL/GenBank/DDBJ whole genome shotgun (WGS) entry which is preliminary data.</text>
</comment>
<dbReference type="EMBL" id="PQXO01000117">
    <property type="protein sequence ID" value="TGO89270.1"/>
    <property type="molecule type" value="Genomic_DNA"/>
</dbReference>
<protein>
    <submittedName>
        <fullName evidence="1">Uncharacterized protein</fullName>
    </submittedName>
</protein>
<evidence type="ECO:0000313" key="2">
    <source>
        <dbReference type="Proteomes" id="UP000297280"/>
    </source>
</evidence>
<keyword evidence="2" id="KW-1185">Reference proteome</keyword>
<gene>
    <name evidence="1" type="ORF">BPOR_0117g00180</name>
</gene>